<sequence>MVASKRAKTTKVAASSNDAVVDPENTASKRDKSLQEHLDRARLAVAKAKGSSDALHANWRLHLLRLSYIIIIVTLQQAQAPMTDCIKEFKLVNALKNSKMETPLSGLQAGSAILQDSVVEILSIVCTVFLGLLLNQPPAERTEFVEKWYALSTICVPLIVATYFQKKELSCIDDEELLNEAYGDTTREPALRNFPVALVFHIMVTVALWFMQFQRHQHAKNVRMVDQLAIKLKEAQQEQHTKKGK</sequence>
<evidence type="ECO:0008006" key="4">
    <source>
        <dbReference type="Google" id="ProtNLM"/>
    </source>
</evidence>
<keyword evidence="2" id="KW-0812">Transmembrane</keyword>
<keyword evidence="2" id="KW-0472">Membrane</keyword>
<feature type="region of interest" description="Disordered" evidence="1">
    <location>
        <begin position="1"/>
        <end position="34"/>
    </location>
</feature>
<gene>
    <name evidence="3" type="ORF">CAUS1442_LOCUS2249</name>
</gene>
<dbReference type="AlphaFoldDB" id="A0A7R9ZKE2"/>
<proteinExistence type="predicted"/>
<feature type="transmembrane region" description="Helical" evidence="2">
    <location>
        <begin position="147"/>
        <end position="164"/>
    </location>
</feature>
<dbReference type="EMBL" id="HBEF01003546">
    <property type="protein sequence ID" value="CAD8330151.1"/>
    <property type="molecule type" value="Transcribed_RNA"/>
</dbReference>
<reference evidence="3" key="1">
    <citation type="submission" date="2021-01" db="EMBL/GenBank/DDBJ databases">
        <authorList>
            <person name="Corre E."/>
            <person name="Pelletier E."/>
            <person name="Niang G."/>
            <person name="Scheremetjew M."/>
            <person name="Finn R."/>
            <person name="Kale V."/>
            <person name="Holt S."/>
            <person name="Cochrane G."/>
            <person name="Meng A."/>
            <person name="Brown T."/>
            <person name="Cohen L."/>
        </authorList>
    </citation>
    <scope>NUCLEOTIDE SEQUENCE</scope>
    <source>
        <strain evidence="3">CCMP3328</strain>
    </source>
</reference>
<protein>
    <recommendedName>
        <fullName evidence="4">Transmembrane protein</fullName>
    </recommendedName>
</protein>
<feature type="transmembrane region" description="Helical" evidence="2">
    <location>
        <begin position="117"/>
        <end position="135"/>
    </location>
</feature>
<evidence type="ECO:0000256" key="2">
    <source>
        <dbReference type="SAM" id="Phobius"/>
    </source>
</evidence>
<organism evidence="3">
    <name type="scientific">Craspedostauros australis</name>
    <dbReference type="NCBI Taxonomy" id="1486917"/>
    <lineage>
        <taxon>Eukaryota</taxon>
        <taxon>Sar</taxon>
        <taxon>Stramenopiles</taxon>
        <taxon>Ochrophyta</taxon>
        <taxon>Bacillariophyta</taxon>
        <taxon>Bacillariophyceae</taxon>
        <taxon>Bacillariophycidae</taxon>
        <taxon>Naviculales</taxon>
        <taxon>Naviculaceae</taxon>
        <taxon>Craspedostauros</taxon>
    </lineage>
</organism>
<evidence type="ECO:0000256" key="1">
    <source>
        <dbReference type="SAM" id="MobiDB-lite"/>
    </source>
</evidence>
<feature type="transmembrane region" description="Helical" evidence="2">
    <location>
        <begin position="194"/>
        <end position="211"/>
    </location>
</feature>
<keyword evidence="2" id="KW-1133">Transmembrane helix</keyword>
<evidence type="ECO:0000313" key="3">
    <source>
        <dbReference type="EMBL" id="CAD8330151.1"/>
    </source>
</evidence>
<accession>A0A7R9ZKE2</accession>
<name>A0A7R9ZKE2_9STRA</name>